<keyword evidence="3" id="KW-1185">Reference proteome</keyword>
<evidence type="ECO:0000256" key="1">
    <source>
        <dbReference type="SAM" id="MobiDB-lite"/>
    </source>
</evidence>
<dbReference type="Proteomes" id="UP000784294">
    <property type="component" value="Unassembled WGS sequence"/>
</dbReference>
<sequence>MSESSSTHPRLVPEPIPTTATSGFVNLSAASFSPGSNREILTLPPSFPAPWLNSAPDPSGTAKSMSNSIRYLRSRSNLQEFDPNLSRLNIDLVNSSEAVSPSYIKPETDSDSAENLITTDDIQPNKDASAFVALDNVISQASKSQNETGSLSPRRPTSLLPSHREFTGSYSSLVVGSDYFRFSFFKWSY</sequence>
<name>A0A3S5CI42_9PLAT</name>
<protein>
    <submittedName>
        <fullName evidence="2">Uncharacterized protein</fullName>
    </submittedName>
</protein>
<evidence type="ECO:0000313" key="3">
    <source>
        <dbReference type="Proteomes" id="UP000784294"/>
    </source>
</evidence>
<gene>
    <name evidence="2" type="ORF">PXEA_LOCUS16655</name>
</gene>
<dbReference type="EMBL" id="CAAALY010060678">
    <property type="protein sequence ID" value="VEL23215.1"/>
    <property type="molecule type" value="Genomic_DNA"/>
</dbReference>
<comment type="caution">
    <text evidence="2">The sequence shown here is derived from an EMBL/GenBank/DDBJ whole genome shotgun (WGS) entry which is preliminary data.</text>
</comment>
<feature type="region of interest" description="Disordered" evidence="1">
    <location>
        <begin position="1"/>
        <end position="21"/>
    </location>
</feature>
<organism evidence="2 3">
    <name type="scientific">Protopolystoma xenopodis</name>
    <dbReference type="NCBI Taxonomy" id="117903"/>
    <lineage>
        <taxon>Eukaryota</taxon>
        <taxon>Metazoa</taxon>
        <taxon>Spiralia</taxon>
        <taxon>Lophotrochozoa</taxon>
        <taxon>Platyhelminthes</taxon>
        <taxon>Monogenea</taxon>
        <taxon>Polyopisthocotylea</taxon>
        <taxon>Polystomatidea</taxon>
        <taxon>Polystomatidae</taxon>
        <taxon>Protopolystoma</taxon>
    </lineage>
</organism>
<accession>A0A3S5CI42</accession>
<dbReference type="AlphaFoldDB" id="A0A3S5CI42"/>
<proteinExistence type="predicted"/>
<reference evidence="2" key="1">
    <citation type="submission" date="2018-11" db="EMBL/GenBank/DDBJ databases">
        <authorList>
            <consortium name="Pathogen Informatics"/>
        </authorList>
    </citation>
    <scope>NUCLEOTIDE SEQUENCE</scope>
</reference>
<evidence type="ECO:0000313" key="2">
    <source>
        <dbReference type="EMBL" id="VEL23215.1"/>
    </source>
</evidence>